<dbReference type="Gene3D" id="2.40.37.20">
    <property type="entry name" value="D-serine dehydratase-like domain"/>
    <property type="match status" value="1"/>
</dbReference>
<evidence type="ECO:0000256" key="6">
    <source>
        <dbReference type="ARBA" id="ARBA00022833"/>
    </source>
</evidence>
<dbReference type="InterPro" id="IPR001608">
    <property type="entry name" value="Ala_racemase_N"/>
</dbReference>
<dbReference type="InterPro" id="IPR029066">
    <property type="entry name" value="PLP-binding_barrel"/>
</dbReference>
<dbReference type="PANTHER" id="PTHR28004">
    <property type="entry name" value="ZGC:162816-RELATED"/>
    <property type="match status" value="1"/>
</dbReference>
<evidence type="ECO:0000256" key="5">
    <source>
        <dbReference type="ARBA" id="ARBA00022723"/>
    </source>
</evidence>
<dbReference type="PANTHER" id="PTHR28004:SF2">
    <property type="entry name" value="D-SERINE DEHYDRATASE"/>
    <property type="match status" value="1"/>
</dbReference>
<dbReference type="eggNOG" id="ENOG502QRZ0">
    <property type="taxonomic scope" value="Eukaryota"/>
</dbReference>
<evidence type="ECO:0000256" key="11">
    <source>
        <dbReference type="ARBA" id="ARBA00066349"/>
    </source>
</evidence>
<dbReference type="FunFam" id="3.20.20.10:FF:000016">
    <property type="entry name" value="D-serine dehydratase"/>
    <property type="match status" value="1"/>
</dbReference>
<keyword evidence="5" id="KW-0479">Metal-binding</keyword>
<evidence type="ECO:0000256" key="7">
    <source>
        <dbReference type="ARBA" id="ARBA00022898"/>
    </source>
</evidence>
<dbReference type="RefSeq" id="XP_664744.1">
    <property type="nucleotide sequence ID" value="XM_659652.1"/>
</dbReference>
<gene>
    <name evidence="15" type="ORF">ANIA_07140</name>
</gene>
<accession>C8VD85</accession>
<dbReference type="Gene3D" id="3.20.20.10">
    <property type="entry name" value="Alanine racemase"/>
    <property type="match status" value="1"/>
</dbReference>
<dbReference type="SUPFAM" id="SSF51419">
    <property type="entry name" value="PLP-binding barrel"/>
    <property type="match status" value="1"/>
</dbReference>
<dbReference type="Pfam" id="PF01168">
    <property type="entry name" value="Ala_racemase_N"/>
    <property type="match status" value="1"/>
</dbReference>
<evidence type="ECO:0000256" key="4">
    <source>
        <dbReference type="ARBA" id="ARBA00022575"/>
    </source>
</evidence>
<organism evidence="15 16">
    <name type="scientific">Emericella nidulans (strain FGSC A4 / ATCC 38163 / CBS 112.46 / NRRL 194 / M139)</name>
    <name type="common">Aspergillus nidulans</name>
    <dbReference type="NCBI Taxonomy" id="227321"/>
    <lineage>
        <taxon>Eukaryota</taxon>
        <taxon>Fungi</taxon>
        <taxon>Dikarya</taxon>
        <taxon>Ascomycota</taxon>
        <taxon>Pezizomycotina</taxon>
        <taxon>Eurotiomycetes</taxon>
        <taxon>Eurotiomycetidae</taxon>
        <taxon>Eurotiales</taxon>
        <taxon>Aspergillaceae</taxon>
        <taxon>Aspergillus</taxon>
        <taxon>Aspergillus subgen. Nidulantes</taxon>
    </lineage>
</organism>
<evidence type="ECO:0000313" key="15">
    <source>
        <dbReference type="EMBL" id="CBF78993.1"/>
    </source>
</evidence>
<dbReference type="Pfam" id="PF14031">
    <property type="entry name" value="D-ser_dehydrat"/>
    <property type="match status" value="1"/>
</dbReference>
<keyword evidence="7" id="KW-0663">Pyridoxal phosphate</keyword>
<dbReference type="OrthoDB" id="20198at2759"/>
<dbReference type="InterPro" id="IPR026956">
    <property type="entry name" value="D-ser_dehydrat-like_dom"/>
</dbReference>
<dbReference type="GO" id="GO:0046872">
    <property type="term" value="F:metal ion binding"/>
    <property type="evidence" value="ECO:0007669"/>
    <property type="project" value="UniProtKB-KW"/>
</dbReference>
<evidence type="ECO:0000256" key="13">
    <source>
        <dbReference type="ARBA" id="ARBA00075219"/>
    </source>
</evidence>
<dbReference type="SMART" id="SM01119">
    <property type="entry name" value="D-ser_dehydrat"/>
    <property type="match status" value="1"/>
</dbReference>
<comment type="similarity">
    <text evidence="3">Belongs to the DSD1 family.</text>
</comment>
<evidence type="ECO:0000256" key="8">
    <source>
        <dbReference type="ARBA" id="ARBA00023239"/>
    </source>
</evidence>
<comment type="function">
    <text evidence="10">Catalyzes the conversion of D-serine to pyruvate and ammonia. May play a role in D-serine detoxification.</text>
</comment>
<evidence type="ECO:0000256" key="9">
    <source>
        <dbReference type="ARBA" id="ARBA00051198"/>
    </source>
</evidence>
<dbReference type="FunFam" id="2.40.37.20:FF:000002">
    <property type="entry name" value="D-serine dehydratase"/>
    <property type="match status" value="1"/>
</dbReference>
<keyword evidence="4" id="KW-0216">Detoxification</keyword>
<dbReference type="FunCoup" id="Q5AX40">
    <property type="interactions" value="30"/>
</dbReference>
<dbReference type="GO" id="GO:0008721">
    <property type="term" value="F:D-serine ammonia-lyase activity"/>
    <property type="evidence" value="ECO:0000318"/>
    <property type="project" value="GO_Central"/>
</dbReference>
<keyword evidence="6" id="KW-0862">Zinc</keyword>
<reference evidence="16" key="1">
    <citation type="journal article" date="2005" name="Nature">
        <title>Sequencing of Aspergillus nidulans and comparative analysis with A. fumigatus and A. oryzae.</title>
        <authorList>
            <person name="Galagan J.E."/>
            <person name="Calvo S.E."/>
            <person name="Cuomo C."/>
            <person name="Ma L.J."/>
            <person name="Wortman J.R."/>
            <person name="Batzoglou S."/>
            <person name="Lee S.I."/>
            <person name="Basturkmen M."/>
            <person name="Spevak C.C."/>
            <person name="Clutterbuck J."/>
            <person name="Kapitonov V."/>
            <person name="Jurka J."/>
            <person name="Scazzocchio C."/>
            <person name="Farman M."/>
            <person name="Butler J."/>
            <person name="Purcell S."/>
            <person name="Harris S."/>
            <person name="Braus G.H."/>
            <person name="Draht O."/>
            <person name="Busch S."/>
            <person name="D'Enfert C."/>
            <person name="Bouchier C."/>
            <person name="Goldman G.H."/>
            <person name="Bell-Pedersen D."/>
            <person name="Griffiths-Jones S."/>
            <person name="Doonan J.H."/>
            <person name="Yu J."/>
            <person name="Vienken K."/>
            <person name="Pain A."/>
            <person name="Freitag M."/>
            <person name="Selker E.U."/>
            <person name="Archer D.B."/>
            <person name="Penalva M.A."/>
            <person name="Oakley B.R."/>
            <person name="Momany M."/>
            <person name="Tanaka T."/>
            <person name="Kumagai T."/>
            <person name="Asai K."/>
            <person name="Machida M."/>
            <person name="Nierman W.C."/>
            <person name="Denning D.W."/>
            <person name="Caddick M."/>
            <person name="Hynes M."/>
            <person name="Paoletti M."/>
            <person name="Fischer R."/>
            <person name="Miller B."/>
            <person name="Dyer P."/>
            <person name="Sachs M.S."/>
            <person name="Osmani S.A."/>
            <person name="Birren B.W."/>
        </authorList>
    </citation>
    <scope>NUCLEOTIDE SEQUENCE [LARGE SCALE GENOMIC DNA]</scope>
    <source>
        <strain evidence="16">FGSC A4 / ATCC 38163 / CBS 112.46 / NRRL 194 / M139</strain>
    </source>
</reference>
<keyword evidence="16" id="KW-1185">Reference proteome</keyword>
<dbReference type="InParanoid" id="Q5AX40"/>
<accession>Q5AX40</accession>
<comment type="catalytic activity">
    <reaction evidence="9">
        <text>D-serine = pyruvate + NH4(+)</text>
        <dbReference type="Rhea" id="RHEA:13977"/>
        <dbReference type="ChEBI" id="CHEBI:15361"/>
        <dbReference type="ChEBI" id="CHEBI:28938"/>
        <dbReference type="ChEBI" id="CHEBI:35247"/>
        <dbReference type="EC" id="4.3.1.18"/>
    </reaction>
    <physiologicalReaction direction="left-to-right" evidence="9">
        <dbReference type="Rhea" id="RHEA:13978"/>
    </physiologicalReaction>
</comment>
<evidence type="ECO:0000256" key="3">
    <source>
        <dbReference type="ARBA" id="ARBA00005323"/>
    </source>
</evidence>
<dbReference type="EMBL" id="BN001304">
    <property type="protein sequence ID" value="CBF78993.1"/>
    <property type="molecule type" value="Genomic_DNA"/>
</dbReference>
<dbReference type="HOGENOM" id="CLU_031639_0_0_1"/>
<evidence type="ECO:0000256" key="12">
    <source>
        <dbReference type="ARBA" id="ARBA00069616"/>
    </source>
</evidence>
<evidence type="ECO:0000256" key="1">
    <source>
        <dbReference type="ARBA" id="ARBA00001933"/>
    </source>
</evidence>
<dbReference type="InterPro" id="IPR042208">
    <property type="entry name" value="D-ser_dehydrat-like_sf"/>
</dbReference>
<dbReference type="EC" id="4.3.1.18" evidence="11"/>
<keyword evidence="8" id="KW-0456">Lyase</keyword>
<dbReference type="OMA" id="WPRFYGW"/>
<evidence type="ECO:0000256" key="2">
    <source>
        <dbReference type="ARBA" id="ARBA00001947"/>
    </source>
</evidence>
<feature type="domain" description="D-serine dehydratase-like" evidence="14">
    <location>
        <begin position="290"/>
        <end position="399"/>
    </location>
</feature>
<protein>
    <recommendedName>
        <fullName evidence="12">D-serine dehydratase</fullName>
        <ecNumber evidence="11">4.3.1.18</ecNumber>
    </recommendedName>
    <alternativeName>
        <fullName evidence="13">D-serine deaminase</fullName>
    </alternativeName>
</protein>
<evidence type="ECO:0000313" key="16">
    <source>
        <dbReference type="Proteomes" id="UP000000560"/>
    </source>
</evidence>
<dbReference type="STRING" id="227321.Q5AX40"/>
<dbReference type="GeneID" id="2870107"/>
<comment type="cofactor">
    <cofactor evidence="1">
        <name>pyridoxal 5'-phosphate</name>
        <dbReference type="ChEBI" id="CHEBI:597326"/>
    </cofactor>
</comment>
<dbReference type="GO" id="GO:0036088">
    <property type="term" value="P:D-serine catabolic process"/>
    <property type="evidence" value="ECO:0000318"/>
    <property type="project" value="GO_Central"/>
</dbReference>
<proteinExistence type="inferred from homology"/>
<dbReference type="Proteomes" id="UP000000560">
    <property type="component" value="Chromosome IV"/>
</dbReference>
<dbReference type="GO" id="GO:0009636">
    <property type="term" value="P:response to toxic substance"/>
    <property type="evidence" value="ECO:0007669"/>
    <property type="project" value="UniProtKB-KW"/>
</dbReference>
<evidence type="ECO:0000256" key="10">
    <source>
        <dbReference type="ARBA" id="ARBA00055764"/>
    </source>
</evidence>
<reference evidence="16" key="2">
    <citation type="journal article" date="2009" name="Fungal Genet. Biol.">
        <title>The 2008 update of the Aspergillus nidulans genome annotation: a community effort.</title>
        <authorList>
            <person name="Wortman J.R."/>
            <person name="Gilsenan J.M."/>
            <person name="Joardar V."/>
            <person name="Deegan J."/>
            <person name="Clutterbuck J."/>
            <person name="Andersen M.R."/>
            <person name="Archer D."/>
            <person name="Bencina M."/>
            <person name="Braus G."/>
            <person name="Coutinho P."/>
            <person name="von Dohren H."/>
            <person name="Doonan J."/>
            <person name="Driessen A.J."/>
            <person name="Durek P."/>
            <person name="Espeso E."/>
            <person name="Fekete E."/>
            <person name="Flipphi M."/>
            <person name="Estrada C.G."/>
            <person name="Geysens S."/>
            <person name="Goldman G."/>
            <person name="de Groot P.W."/>
            <person name="Hansen K."/>
            <person name="Harris S.D."/>
            <person name="Heinekamp T."/>
            <person name="Helmstaedt K."/>
            <person name="Henrissat B."/>
            <person name="Hofmann G."/>
            <person name="Homan T."/>
            <person name="Horio T."/>
            <person name="Horiuchi H."/>
            <person name="James S."/>
            <person name="Jones M."/>
            <person name="Karaffa L."/>
            <person name="Karanyi Z."/>
            <person name="Kato M."/>
            <person name="Keller N."/>
            <person name="Kelly D.E."/>
            <person name="Kiel J.A."/>
            <person name="Kim J.M."/>
            <person name="van der Klei I.J."/>
            <person name="Klis F.M."/>
            <person name="Kovalchuk A."/>
            <person name="Krasevec N."/>
            <person name="Kubicek C.P."/>
            <person name="Liu B."/>
            <person name="Maccabe A."/>
            <person name="Meyer V."/>
            <person name="Mirabito P."/>
            <person name="Miskei M."/>
            <person name="Mos M."/>
            <person name="Mullins J."/>
            <person name="Nelson D.R."/>
            <person name="Nielsen J."/>
            <person name="Oakley B.R."/>
            <person name="Osmani S.A."/>
            <person name="Pakula T."/>
            <person name="Paszewski A."/>
            <person name="Paulsen I."/>
            <person name="Pilsyk S."/>
            <person name="Pocsi I."/>
            <person name="Punt P.J."/>
            <person name="Ram A.F."/>
            <person name="Ren Q."/>
            <person name="Robellet X."/>
            <person name="Robson G."/>
            <person name="Seiboth B."/>
            <person name="van Solingen P."/>
            <person name="Specht T."/>
            <person name="Sun J."/>
            <person name="Taheri-Talesh N."/>
            <person name="Takeshita N."/>
            <person name="Ussery D."/>
            <person name="vanKuyk P.A."/>
            <person name="Visser H."/>
            <person name="van de Vondervoort P.J."/>
            <person name="de Vries R.P."/>
            <person name="Walton J."/>
            <person name="Xiang X."/>
            <person name="Xiong Y."/>
            <person name="Zeng A.P."/>
            <person name="Brandt B.W."/>
            <person name="Cornell M.J."/>
            <person name="van den Hondel C.A."/>
            <person name="Visser J."/>
            <person name="Oliver S.G."/>
            <person name="Turner G."/>
        </authorList>
    </citation>
    <scope>GENOME REANNOTATION</scope>
    <source>
        <strain evidence="16">FGSC A4 / ATCC 38163 / CBS 112.46 / NRRL 194 / M139</strain>
    </source>
</reference>
<dbReference type="InterPro" id="IPR051466">
    <property type="entry name" value="D-amino_acid_metab_enzyme"/>
</dbReference>
<dbReference type="AlphaFoldDB" id="Q5AX40"/>
<comment type="cofactor">
    <cofactor evidence="2">
        <name>Zn(2+)</name>
        <dbReference type="ChEBI" id="CHEBI:29105"/>
    </cofactor>
</comment>
<name>Q5AX40_EMENI</name>
<evidence type="ECO:0000259" key="14">
    <source>
        <dbReference type="SMART" id="SM01119"/>
    </source>
</evidence>
<sequence length="414" mass="45444">MDAYDSYIGKPVTELPTPALVLSKPTIERNIKQLLQDVERLGIAFRPHVKTLKSLEVTRMMLGNGQHRRIVASTLPEIEGAIPLAKEGVLDECLYSMPIYPTVLPRLLKFSKSLKILLMIDNEQHIDVLEKFSGSTAPWPVFIKIDVGTRRAGILNSSSALPNLVKRVEESSAVELYGFYCHAGHSYACRTEESAVAVLKDEVEGVVSASKLLGTGRKVVVSVGSTPTAHVVRELREVLPEGLELELHAGMSAPAQFLRLETSTESSKGNYPCNDLQQVSTGLVPHTAQSVRVLAEVCSVYPERNEALINAGTIALTKETSEFPGYGRVTERPQWAVLRTSQEHGILGLSPAPALSLLGVNEVKDEKAVDSFKVGDKVLLYCQHACITAAAYPTYYVVDEQDVVREAWVPWKGW</sequence>
<dbReference type="KEGG" id="ani:ANIA_07140"/>